<dbReference type="PANTHER" id="PTHR33608:SF3">
    <property type="entry name" value="SLR2013 PROTEIN"/>
    <property type="match status" value="1"/>
</dbReference>
<dbReference type="Pfam" id="PF01882">
    <property type="entry name" value="DUF58"/>
    <property type="match status" value="1"/>
</dbReference>
<evidence type="ECO:0000313" key="2">
    <source>
        <dbReference type="EMBL" id="WNM23872.1"/>
    </source>
</evidence>
<accession>A0AA96F4W5</accession>
<evidence type="ECO:0000313" key="3">
    <source>
        <dbReference type="Proteomes" id="UP001304125"/>
    </source>
</evidence>
<gene>
    <name evidence="2" type="ORF">RN606_10965</name>
</gene>
<dbReference type="AlphaFoldDB" id="A0AA96F4W5"/>
<feature type="domain" description="DUF58" evidence="1">
    <location>
        <begin position="192"/>
        <end position="372"/>
    </location>
</feature>
<dbReference type="EMBL" id="CP134879">
    <property type="protein sequence ID" value="WNM23872.1"/>
    <property type="molecule type" value="Genomic_DNA"/>
</dbReference>
<dbReference type="RefSeq" id="WP_313497117.1">
    <property type="nucleotide sequence ID" value="NZ_CP134879.1"/>
</dbReference>
<reference evidence="2 3" key="1">
    <citation type="submission" date="2023-09" db="EMBL/GenBank/DDBJ databases">
        <title>Demequina sp. a novel bacteria isolated from Capsicum annuum.</title>
        <authorList>
            <person name="Humaira Z."/>
            <person name="Lee J."/>
            <person name="Cho D."/>
        </authorList>
    </citation>
    <scope>NUCLEOTIDE SEQUENCE [LARGE SCALE GENOMIC DNA]</scope>
    <source>
        <strain evidence="2 3">OYTSA14</strain>
    </source>
</reference>
<protein>
    <submittedName>
        <fullName evidence="2">DUF58 domain-containing protein</fullName>
    </submittedName>
</protein>
<dbReference type="Proteomes" id="UP001304125">
    <property type="component" value="Chromosome"/>
</dbReference>
<evidence type="ECO:0000259" key="1">
    <source>
        <dbReference type="Pfam" id="PF01882"/>
    </source>
</evidence>
<keyword evidence="3" id="KW-1185">Reference proteome</keyword>
<proteinExistence type="predicted"/>
<sequence length="430" mass="45773">MYLTWRAVLLSALGVPIAATGGSAGAALIWAGITAVLVLSDVLGAPSPRLLASRREPPASVRLSDTTQTVLLVHNMGTRRVRGIVRDAWQPSAGAGPNRHAFDLPPGEARRLTTTLTPTRRGDREAGAVTLRVRGPLGLAGRQLSVDLPATLRVLPEFASRRHLPSRLARLRELDGRSAVQIRGAGSEFDSLREYVMGDDVRSIDWRATARRSEVVVRTWRPERDRQVLIVIDTARSAAGRIGDTPRLDAWIESTLLLAALASKAGDRVHVIAFDRGVRARISGVSGAALMPAIADRLAPVEPRLVEPDWTAAAGMVRETLSQRALVVLLTDVGAGAVESGMLRALAPAARDHQLLVASVEDPEVREIIQGRGGVTEAYAAAAATRADLERAAVADRLRRRGAEVVSAGPEALPPAVADAYLALKAAGRL</sequence>
<name>A0AA96F4W5_9MICO</name>
<dbReference type="PANTHER" id="PTHR33608">
    <property type="entry name" value="BLL2464 PROTEIN"/>
    <property type="match status" value="1"/>
</dbReference>
<organism evidence="2 3">
    <name type="scientific">Demequina capsici</name>
    <dbReference type="NCBI Taxonomy" id="3075620"/>
    <lineage>
        <taxon>Bacteria</taxon>
        <taxon>Bacillati</taxon>
        <taxon>Actinomycetota</taxon>
        <taxon>Actinomycetes</taxon>
        <taxon>Micrococcales</taxon>
        <taxon>Demequinaceae</taxon>
        <taxon>Demequina</taxon>
    </lineage>
</organism>
<dbReference type="InterPro" id="IPR002881">
    <property type="entry name" value="DUF58"/>
</dbReference>